<accession>K1SPD6</accession>
<organism evidence="1">
    <name type="scientific">human gut metagenome</name>
    <dbReference type="NCBI Taxonomy" id="408170"/>
    <lineage>
        <taxon>unclassified sequences</taxon>
        <taxon>metagenomes</taxon>
        <taxon>organismal metagenomes</taxon>
    </lineage>
</organism>
<dbReference type="AlphaFoldDB" id="K1SPD6"/>
<name>K1SPD6_9ZZZZ</name>
<protein>
    <recommendedName>
        <fullName evidence="2">Lipoprotein</fullName>
    </recommendedName>
</protein>
<comment type="caution">
    <text evidence="1">The sequence shown here is derived from an EMBL/GenBank/DDBJ whole genome shotgun (WGS) entry which is preliminary data.</text>
</comment>
<dbReference type="PROSITE" id="PS51257">
    <property type="entry name" value="PROKAR_LIPOPROTEIN"/>
    <property type="match status" value="1"/>
</dbReference>
<gene>
    <name evidence="1" type="ORF">OBE_14814</name>
</gene>
<evidence type="ECO:0008006" key="2">
    <source>
        <dbReference type="Google" id="ProtNLM"/>
    </source>
</evidence>
<reference evidence="1" key="1">
    <citation type="journal article" date="2013" name="Environ. Microbiol.">
        <title>Microbiota from the distal guts of lean and obese adolescents exhibit partial functional redundancy besides clear differences in community structure.</title>
        <authorList>
            <person name="Ferrer M."/>
            <person name="Ruiz A."/>
            <person name="Lanza F."/>
            <person name="Haange S.B."/>
            <person name="Oberbach A."/>
            <person name="Till H."/>
            <person name="Bargiela R."/>
            <person name="Campoy C."/>
            <person name="Segura M.T."/>
            <person name="Richter M."/>
            <person name="von Bergen M."/>
            <person name="Seifert J."/>
            <person name="Suarez A."/>
        </authorList>
    </citation>
    <scope>NUCLEOTIDE SEQUENCE</scope>
</reference>
<dbReference type="EMBL" id="AJWZ01010212">
    <property type="protein sequence ID" value="EKC49111.1"/>
    <property type="molecule type" value="Genomic_DNA"/>
</dbReference>
<sequence length="156" mass="18164">MKKKLVLFGLIFIVTIFSLTGCSISKNKVTGDAFKNQMTAANFTVVDGKSQFERYDYVSEVYLARHKEYGYQVEFYVLKDKEYAKSFYSNNKNLFESSKTKTYTEAKSSGKNYDKFVLETNNKYKVLTRVENTVLYINIDSKYKENVNKVIKNLGY</sequence>
<proteinExistence type="predicted"/>
<evidence type="ECO:0000313" key="1">
    <source>
        <dbReference type="EMBL" id="EKC49111.1"/>
    </source>
</evidence>